<dbReference type="EMBL" id="JBBCAQ010000033">
    <property type="protein sequence ID" value="KAK7582568.1"/>
    <property type="molecule type" value="Genomic_DNA"/>
</dbReference>
<keyword evidence="3" id="KW-1185">Reference proteome</keyword>
<sequence length="1522" mass="170704">MDGFKESSQKIVKREVSTKKNHLLSLFKNFEVTVLDKKKKYFDKLQSLISAWEQIGTFVAETSSESPQPEFDSLFLHTLRLVLRADWRVVSKATKTHLSTTLTRIIADLKNGKRFFSILPQCRVLESVINDPWDHAVLKKIFQDETIEIDELIDYFHFENGKVIVIRLEILLESKCEDLAARLSKACLMTFYLTDPLELELNQDEVDYMTDIYLCCLYRAKNTKDLVEELKIFDIYDGLHLLRRYNKQEGVGNKYNQNCKDARIWKSSKKVMELISSTLLANAVLQDNLAPSDKDVLHDLIREWASVHTSSSSDIFSPVPLEMIWKCVLIARSSMCIYPFCSFLMERGGKQHDLNHLLRCLIRAINQNMNEIEQHRVCRDNEKLKYTHDLLANGFLIAAELFREYRNIYKECLLTAFSLTPTRESLQRLQDCVNNDVADINNALTTPATDARNEIKTTESNSDNPEDLNRVKHSAEIVDTLSSTAPVVSESVPNNQKAIRNELSTILETMGVNGENNELTEIKTELNTSSGSLNETIKGTAPPYITEVESMRIEDSIKTDLNSILRYQRHHTLTWDFEWPALKVNCEKYHEMFEKRGFEEVELKYLELDYDQFKNRPIEIDDSAGIEKGYEHFMTSEIEESDDEYGYSGKVGYSSDDSFYDEDYGRKKRKKSRNRYDEDYDWSHKTTTKKKRPKPKMKIESRDTADEHSADSLPNGDQVLSDKKTLPGSKSSDSETNADSQSENQPPDGDESKTHISDDNLKILRQFRISLSKPLISEENTTNIARQLSSEESINRITTAITNNDLEKSTDRIFIDGDSMRLVICIPKCDSYPYSNDVQLLDAFLENLEAKSEKLSSLEKSSSSEKLAFSEKPPTPFAVVEEKNNSSNRGRGSFSNRDGFSKHRVYPKTNIHAKRFALNSKYRKKLYGAPILQPKQSSEGIDDLIGEIFPEFSSNGSWQTNGNFGDEAFFEAPMPPPPVVPCQQHSLTLTEFSDTTLDSTLGPTSSNEATFVSSTVELPPLVLPITPVADGSSPPSCNELTPLQPASSPPIVQALTSYLTSSIDSIDSMYSYPSNMCHNQLSVQQSLTNEDLSAYESSQLLDISTSVAEPAYSNYPNFQQQVPDDVYSMNVSSTYDGVVAMPSSSCVPTSLSPMLANGVVNPAVHSNDGAGFSPVTAVVRPESKLREALQKEKLDMNCTVTLHDIAHMKKLPLKAEPNDSEAVNQILVEYRDTMDKHPELRHVPARRKRGQDQSSAGNPPKRGRRAKNSNRSYTLPSSNQVQVPSAVGNSPMLLVQVPSPLQQQIPSSSDQVNNVYGSTSSDAARKLPGCVTVGISSQTYGDVGSCKSEVASNVSTFETYDSSHVNMNGYPVAAVCVPSQTTNSYWPDNTNLMNSVGTSMPVIADNSYDDLKVPFFVATVCNDNSTESTDPDVCISIPEYQYSDACLQNYFPLGKGAHLLQSSEYSKNQNDEAVGVTQSVQYVNDGAVLKQENVTFENGVVLNVANFSYDSNYSTEMNNYGT</sequence>
<evidence type="ECO:0000256" key="1">
    <source>
        <dbReference type="SAM" id="MobiDB-lite"/>
    </source>
</evidence>
<feature type="compositionally biased region" description="Low complexity" evidence="1">
    <location>
        <begin position="885"/>
        <end position="898"/>
    </location>
</feature>
<feature type="compositionally biased region" description="Low complexity" evidence="1">
    <location>
        <begin position="863"/>
        <end position="872"/>
    </location>
</feature>
<feature type="region of interest" description="Disordered" evidence="1">
    <location>
        <begin position="863"/>
        <end position="901"/>
    </location>
</feature>
<protein>
    <submittedName>
        <fullName evidence="2">Uncharacterized protein</fullName>
    </submittedName>
</protein>
<accession>A0AAN9TC73</accession>
<name>A0AAN9TC73_9HEMI</name>
<feature type="region of interest" description="Disordered" evidence="1">
    <location>
        <begin position="1235"/>
        <end position="1285"/>
    </location>
</feature>
<gene>
    <name evidence="2" type="ORF">V9T40_014013</name>
</gene>
<feature type="region of interest" description="Disordered" evidence="1">
    <location>
        <begin position="684"/>
        <end position="757"/>
    </location>
</feature>
<dbReference type="Proteomes" id="UP001367676">
    <property type="component" value="Unassembled WGS sequence"/>
</dbReference>
<evidence type="ECO:0000313" key="2">
    <source>
        <dbReference type="EMBL" id="KAK7582568.1"/>
    </source>
</evidence>
<reference evidence="2 3" key="1">
    <citation type="submission" date="2024-03" db="EMBL/GenBank/DDBJ databases">
        <title>Adaptation during the transition from Ophiocordyceps entomopathogen to insect associate is accompanied by gene loss and intensified selection.</title>
        <authorList>
            <person name="Ward C.M."/>
            <person name="Onetto C.A."/>
            <person name="Borneman A.R."/>
        </authorList>
    </citation>
    <scope>NUCLEOTIDE SEQUENCE [LARGE SCALE GENOMIC DNA]</scope>
    <source>
        <strain evidence="2">AWRI1</strain>
        <tissue evidence="2">Single Adult Female</tissue>
    </source>
</reference>
<organism evidence="2 3">
    <name type="scientific">Parthenolecanium corni</name>
    <dbReference type="NCBI Taxonomy" id="536013"/>
    <lineage>
        <taxon>Eukaryota</taxon>
        <taxon>Metazoa</taxon>
        <taxon>Ecdysozoa</taxon>
        <taxon>Arthropoda</taxon>
        <taxon>Hexapoda</taxon>
        <taxon>Insecta</taxon>
        <taxon>Pterygota</taxon>
        <taxon>Neoptera</taxon>
        <taxon>Paraneoptera</taxon>
        <taxon>Hemiptera</taxon>
        <taxon>Sternorrhyncha</taxon>
        <taxon>Coccoidea</taxon>
        <taxon>Coccidae</taxon>
        <taxon>Parthenolecanium</taxon>
    </lineage>
</organism>
<feature type="compositionally biased region" description="Polar residues" evidence="1">
    <location>
        <begin position="1269"/>
        <end position="1283"/>
    </location>
</feature>
<feature type="compositionally biased region" description="Polar residues" evidence="1">
    <location>
        <begin position="728"/>
        <end position="745"/>
    </location>
</feature>
<feature type="compositionally biased region" description="Basic residues" evidence="1">
    <location>
        <begin position="686"/>
        <end position="696"/>
    </location>
</feature>
<feature type="compositionally biased region" description="Basic and acidic residues" evidence="1">
    <location>
        <begin position="697"/>
        <end position="710"/>
    </location>
</feature>
<proteinExistence type="predicted"/>
<comment type="caution">
    <text evidence="2">The sequence shown here is derived from an EMBL/GenBank/DDBJ whole genome shotgun (WGS) entry which is preliminary data.</text>
</comment>
<evidence type="ECO:0000313" key="3">
    <source>
        <dbReference type="Proteomes" id="UP001367676"/>
    </source>
</evidence>